<dbReference type="Gene3D" id="3.40.50.1010">
    <property type="entry name" value="5'-nuclease"/>
    <property type="match status" value="1"/>
</dbReference>
<dbReference type="EC" id="3.1.-.-" evidence="5"/>
<evidence type="ECO:0000313" key="8">
    <source>
        <dbReference type="EMBL" id="HBP31215.1"/>
    </source>
</evidence>
<evidence type="ECO:0000259" key="7">
    <source>
        <dbReference type="Pfam" id="PF01850"/>
    </source>
</evidence>
<dbReference type="InterPro" id="IPR029060">
    <property type="entry name" value="PIN-like_dom_sf"/>
</dbReference>
<keyword evidence="3 5" id="KW-0479">Metal-binding</keyword>
<feature type="transmembrane region" description="Helical" evidence="6">
    <location>
        <begin position="38"/>
        <end position="59"/>
    </location>
</feature>
<evidence type="ECO:0000256" key="5">
    <source>
        <dbReference type="HAMAP-Rule" id="MF_00265"/>
    </source>
</evidence>
<dbReference type="GO" id="GO:0090729">
    <property type="term" value="F:toxin activity"/>
    <property type="evidence" value="ECO:0007669"/>
    <property type="project" value="UniProtKB-KW"/>
</dbReference>
<feature type="binding site" evidence="5">
    <location>
        <position position="51"/>
    </location>
    <ligand>
        <name>Mg(2+)</name>
        <dbReference type="ChEBI" id="CHEBI:18420"/>
    </ligand>
</feature>
<keyword evidence="5" id="KW-0800">Toxin</keyword>
<keyword evidence="5" id="KW-0460">Magnesium</keyword>
<gene>
    <name evidence="5" type="primary">vapC</name>
    <name evidence="8" type="ORF">DD666_17630</name>
</gene>
<keyword evidence="6" id="KW-0812">Transmembrane</keyword>
<evidence type="ECO:0000256" key="1">
    <source>
        <dbReference type="ARBA" id="ARBA00022649"/>
    </source>
</evidence>
<dbReference type="Proteomes" id="UP000264036">
    <property type="component" value="Unassembled WGS sequence"/>
</dbReference>
<keyword evidence="1 5" id="KW-1277">Toxin-antitoxin system</keyword>
<keyword evidence="6" id="KW-1133">Transmembrane helix</keyword>
<dbReference type="EMBL" id="DOEK01000035">
    <property type="protein sequence ID" value="HBP31215.1"/>
    <property type="molecule type" value="Genomic_DNA"/>
</dbReference>
<organism evidence="8 9">
    <name type="scientific">Advenella kashmirensis</name>
    <dbReference type="NCBI Taxonomy" id="310575"/>
    <lineage>
        <taxon>Bacteria</taxon>
        <taxon>Pseudomonadati</taxon>
        <taxon>Pseudomonadota</taxon>
        <taxon>Betaproteobacteria</taxon>
        <taxon>Burkholderiales</taxon>
        <taxon>Alcaligenaceae</taxon>
    </lineage>
</organism>
<accession>A0A356LL07</accession>
<name>A0A356LL07_9BURK</name>
<dbReference type="GO" id="GO:0000287">
    <property type="term" value="F:magnesium ion binding"/>
    <property type="evidence" value="ECO:0007669"/>
    <property type="project" value="UniProtKB-UniRule"/>
</dbReference>
<comment type="cofactor">
    <cofactor evidence="5">
        <name>Mg(2+)</name>
        <dbReference type="ChEBI" id="CHEBI:18420"/>
    </cofactor>
</comment>
<dbReference type="InterPro" id="IPR022907">
    <property type="entry name" value="VapC_family"/>
</dbReference>
<evidence type="ECO:0000256" key="4">
    <source>
        <dbReference type="ARBA" id="ARBA00022801"/>
    </source>
</evidence>
<reference evidence="8 9" key="1">
    <citation type="journal article" date="2018" name="Nat. Biotechnol.">
        <title>A standardized bacterial taxonomy based on genome phylogeny substantially revises the tree of life.</title>
        <authorList>
            <person name="Parks D.H."/>
            <person name="Chuvochina M."/>
            <person name="Waite D.W."/>
            <person name="Rinke C."/>
            <person name="Skarshewski A."/>
            <person name="Chaumeil P.A."/>
            <person name="Hugenholtz P."/>
        </authorList>
    </citation>
    <scope>NUCLEOTIDE SEQUENCE [LARGE SCALE GENOMIC DNA]</scope>
    <source>
        <strain evidence="8">UBA10707</strain>
    </source>
</reference>
<evidence type="ECO:0000313" key="9">
    <source>
        <dbReference type="Proteomes" id="UP000264036"/>
    </source>
</evidence>
<dbReference type="Pfam" id="PF01850">
    <property type="entry name" value="PIN"/>
    <property type="match status" value="1"/>
</dbReference>
<comment type="similarity">
    <text evidence="5">Belongs to the PINc/VapC protein family.</text>
</comment>
<dbReference type="AlphaFoldDB" id="A0A356LL07"/>
<comment type="caution">
    <text evidence="8">The sequence shown here is derived from an EMBL/GenBank/DDBJ whole genome shotgun (WGS) entry which is preliminary data.</text>
</comment>
<sequence>MPISRWRAPANKPRHDSITVAVDATIYRHPRKGRNRRIANRGAGLVIAFFDASALIYLIEGKEPFASRVRSQISEATQAHPNMRAAVSRLSWLECRVGPMKNNDAATLALFDAFFARPDLVWIEPNQAVVELAAAIRVRHGLRTPDALQAASCLQLGSRHLLLSGDTVFQRVQGLNVTVLS</sequence>
<dbReference type="GO" id="GO:0016787">
    <property type="term" value="F:hydrolase activity"/>
    <property type="evidence" value="ECO:0007669"/>
    <property type="project" value="UniProtKB-KW"/>
</dbReference>
<keyword evidence="4 5" id="KW-0378">Hydrolase</keyword>
<dbReference type="InterPro" id="IPR002716">
    <property type="entry name" value="PIN_dom"/>
</dbReference>
<keyword evidence="6" id="KW-0472">Membrane</keyword>
<feature type="domain" description="PIN" evidence="7">
    <location>
        <begin position="49"/>
        <end position="174"/>
    </location>
</feature>
<dbReference type="SUPFAM" id="SSF88723">
    <property type="entry name" value="PIN domain-like"/>
    <property type="match status" value="1"/>
</dbReference>
<feature type="binding site" evidence="5">
    <location>
        <position position="146"/>
    </location>
    <ligand>
        <name>Mg(2+)</name>
        <dbReference type="ChEBI" id="CHEBI:18420"/>
    </ligand>
</feature>
<evidence type="ECO:0000256" key="2">
    <source>
        <dbReference type="ARBA" id="ARBA00022722"/>
    </source>
</evidence>
<dbReference type="HAMAP" id="MF_00265">
    <property type="entry name" value="VapC_Nob1"/>
    <property type="match status" value="1"/>
</dbReference>
<comment type="function">
    <text evidence="5">Toxic component of a toxin-antitoxin (TA) system. An RNase.</text>
</comment>
<protein>
    <recommendedName>
        <fullName evidence="5">Ribonuclease VapC</fullName>
        <shortName evidence="5">RNase VapC</shortName>
        <ecNumber evidence="5">3.1.-.-</ecNumber>
    </recommendedName>
    <alternativeName>
        <fullName evidence="5">Toxin VapC</fullName>
    </alternativeName>
</protein>
<evidence type="ECO:0000256" key="6">
    <source>
        <dbReference type="SAM" id="Phobius"/>
    </source>
</evidence>
<evidence type="ECO:0000256" key="3">
    <source>
        <dbReference type="ARBA" id="ARBA00022723"/>
    </source>
</evidence>
<keyword evidence="2 5" id="KW-0540">Nuclease</keyword>
<dbReference type="GO" id="GO:0004540">
    <property type="term" value="F:RNA nuclease activity"/>
    <property type="evidence" value="ECO:0007669"/>
    <property type="project" value="InterPro"/>
</dbReference>
<proteinExistence type="inferred from homology"/>